<sequence length="427" mass="47508">MDSPQRSTSGLSDLQSPAETYTPDTDASVGYEENLRTFLENLQFEEQYILVTGGLGFIGSHTTLELLKANYNVIVVDNMSNSYQEVFDRVHLLASRYHESRGSRMPSLQIHNHDFQDCVMLRALLKQFELSTRWEPPRSKISGVIHFAAHKSVEESIRQPLKYYSNNVTGLVNFVSILEEFGIKNFIFSSSATVYGTAANSGAPLREEYCVHSKETFHEENGDERAVESGCVGITNPYGRTKWMCEAILADLAASDPSWTVVALRYFNPIGCDPSGLLGEDPRGTPTNLLPVVVNVITGQIPELKVFGDDWDTIDGTAVRDFIHVTDLARGHIAALSTALKGELQTNFRTFNLGTGYGHSVMEVVNVMESVSSRNIPRKAVSRRQGDVGSCVAVAKRSDQELHWRTEKSLQDACADTWNFLKLNRTV</sequence>
<dbReference type="EMBL" id="PDNA01000067">
    <property type="protein sequence ID" value="PGH17212.1"/>
    <property type="molecule type" value="Genomic_DNA"/>
</dbReference>
<keyword evidence="2" id="KW-0520">NAD</keyword>
<name>A0A2B7Y8K5_POLH7</name>
<dbReference type="Gene3D" id="3.90.25.10">
    <property type="entry name" value="UDP-galactose 4-epimerase, domain 1"/>
    <property type="match status" value="1"/>
</dbReference>
<dbReference type="InterPro" id="IPR005886">
    <property type="entry name" value="UDP_G4E"/>
</dbReference>
<dbReference type="PANTHER" id="PTHR43725">
    <property type="entry name" value="UDP-GLUCOSE 4-EPIMERASE"/>
    <property type="match status" value="1"/>
</dbReference>
<dbReference type="NCBIfam" id="TIGR01179">
    <property type="entry name" value="galE"/>
    <property type="match status" value="1"/>
</dbReference>
<dbReference type="Gene3D" id="3.40.50.720">
    <property type="entry name" value="NAD(P)-binding Rossmann-like Domain"/>
    <property type="match status" value="1"/>
</dbReference>
<feature type="compositionally biased region" description="Polar residues" evidence="4">
    <location>
        <begin position="1"/>
        <end position="25"/>
    </location>
</feature>
<accession>A0A2B7Y8K5</accession>
<evidence type="ECO:0000256" key="4">
    <source>
        <dbReference type="SAM" id="MobiDB-lite"/>
    </source>
</evidence>
<dbReference type="InterPro" id="IPR001509">
    <property type="entry name" value="Epimerase_deHydtase"/>
</dbReference>
<dbReference type="Proteomes" id="UP000224634">
    <property type="component" value="Unassembled WGS sequence"/>
</dbReference>
<feature type="region of interest" description="Disordered" evidence="4">
    <location>
        <begin position="1"/>
        <end position="27"/>
    </location>
</feature>
<dbReference type="PANTHER" id="PTHR43725:SF3">
    <property type="entry name" value="UDP-GLUCOSE 4-EPIMERASE (EUROFUNG)"/>
    <property type="match status" value="1"/>
</dbReference>
<dbReference type="STRING" id="1447883.A0A2B7Y8K5"/>
<proteinExistence type="predicted"/>
<protein>
    <submittedName>
        <fullName evidence="6">UDP-glucose 4-epimerase GalE</fullName>
    </submittedName>
</protein>
<evidence type="ECO:0000256" key="2">
    <source>
        <dbReference type="ARBA" id="ARBA00023027"/>
    </source>
</evidence>
<dbReference type="CDD" id="cd05247">
    <property type="entry name" value="UDP_G4E_1_SDR_e"/>
    <property type="match status" value="1"/>
</dbReference>
<evidence type="ECO:0000259" key="5">
    <source>
        <dbReference type="Pfam" id="PF01370"/>
    </source>
</evidence>
<dbReference type="Pfam" id="PF01370">
    <property type="entry name" value="Epimerase"/>
    <property type="match status" value="1"/>
</dbReference>
<dbReference type="InterPro" id="IPR036291">
    <property type="entry name" value="NAD(P)-bd_dom_sf"/>
</dbReference>
<dbReference type="GO" id="GO:0006012">
    <property type="term" value="P:galactose metabolic process"/>
    <property type="evidence" value="ECO:0007669"/>
    <property type="project" value="InterPro"/>
</dbReference>
<organism evidence="6 7">
    <name type="scientific">Polytolypa hystricis (strain UAMH7299)</name>
    <dbReference type="NCBI Taxonomy" id="1447883"/>
    <lineage>
        <taxon>Eukaryota</taxon>
        <taxon>Fungi</taxon>
        <taxon>Dikarya</taxon>
        <taxon>Ascomycota</taxon>
        <taxon>Pezizomycotina</taxon>
        <taxon>Eurotiomycetes</taxon>
        <taxon>Eurotiomycetidae</taxon>
        <taxon>Onygenales</taxon>
        <taxon>Onygenales incertae sedis</taxon>
        <taxon>Polytolypa</taxon>
    </lineage>
</organism>
<evidence type="ECO:0000313" key="6">
    <source>
        <dbReference type="EMBL" id="PGH17212.1"/>
    </source>
</evidence>
<dbReference type="AlphaFoldDB" id="A0A2B7Y8K5"/>
<comment type="caution">
    <text evidence="6">The sequence shown here is derived from an EMBL/GenBank/DDBJ whole genome shotgun (WGS) entry which is preliminary data.</text>
</comment>
<evidence type="ECO:0000313" key="7">
    <source>
        <dbReference type="Proteomes" id="UP000224634"/>
    </source>
</evidence>
<reference evidence="6 7" key="1">
    <citation type="submission" date="2017-10" db="EMBL/GenBank/DDBJ databases">
        <title>Comparative genomics in systemic dimorphic fungi from Ajellomycetaceae.</title>
        <authorList>
            <person name="Munoz J.F."/>
            <person name="Mcewen J.G."/>
            <person name="Clay O.K."/>
            <person name="Cuomo C.A."/>
        </authorList>
    </citation>
    <scope>NUCLEOTIDE SEQUENCE [LARGE SCALE GENOMIC DNA]</scope>
    <source>
        <strain evidence="6 7">UAMH7299</strain>
    </source>
</reference>
<keyword evidence="3" id="KW-0413">Isomerase</keyword>
<feature type="domain" description="NAD-dependent epimerase/dehydratase" evidence="5">
    <location>
        <begin position="49"/>
        <end position="342"/>
    </location>
</feature>
<evidence type="ECO:0000256" key="1">
    <source>
        <dbReference type="ARBA" id="ARBA00001911"/>
    </source>
</evidence>
<keyword evidence="7" id="KW-1185">Reference proteome</keyword>
<dbReference type="SUPFAM" id="SSF51735">
    <property type="entry name" value="NAD(P)-binding Rossmann-fold domains"/>
    <property type="match status" value="1"/>
</dbReference>
<comment type="cofactor">
    <cofactor evidence="1">
        <name>NAD(+)</name>
        <dbReference type="ChEBI" id="CHEBI:57540"/>
    </cofactor>
</comment>
<gene>
    <name evidence="6" type="ORF">AJ80_04921</name>
</gene>
<evidence type="ECO:0000256" key="3">
    <source>
        <dbReference type="ARBA" id="ARBA00023235"/>
    </source>
</evidence>
<dbReference type="OrthoDB" id="9402762at2759"/>
<dbReference type="GO" id="GO:0003978">
    <property type="term" value="F:UDP-glucose 4-epimerase activity"/>
    <property type="evidence" value="ECO:0007669"/>
    <property type="project" value="InterPro"/>
</dbReference>
<dbReference type="GO" id="GO:0005829">
    <property type="term" value="C:cytosol"/>
    <property type="evidence" value="ECO:0007669"/>
    <property type="project" value="TreeGrafter"/>
</dbReference>
<dbReference type="FunFam" id="3.40.50.720:FF:000418">
    <property type="entry name" value="UDP-glucose 4-epimerase 5"/>
    <property type="match status" value="1"/>
</dbReference>